<dbReference type="STRING" id="6205.A0A0R3X8D6"/>
<comment type="similarity">
    <text evidence="1">Belongs to the glycosyl hydrolase 18 family.</text>
</comment>
<dbReference type="AlphaFoldDB" id="A0A0R3X8D6"/>
<dbReference type="InterPro" id="IPR011583">
    <property type="entry name" value="Chitinase_II/V-like_cat"/>
</dbReference>
<organism evidence="6">
    <name type="scientific">Hydatigena taeniaeformis</name>
    <name type="common">Feline tapeworm</name>
    <name type="synonym">Taenia taeniaeformis</name>
    <dbReference type="NCBI Taxonomy" id="6205"/>
    <lineage>
        <taxon>Eukaryota</taxon>
        <taxon>Metazoa</taxon>
        <taxon>Spiralia</taxon>
        <taxon>Lophotrochozoa</taxon>
        <taxon>Platyhelminthes</taxon>
        <taxon>Cestoda</taxon>
        <taxon>Eucestoda</taxon>
        <taxon>Cyclophyllidea</taxon>
        <taxon>Taeniidae</taxon>
        <taxon>Hydatigera</taxon>
    </lineage>
</organism>
<dbReference type="InterPro" id="IPR017853">
    <property type="entry name" value="GH"/>
</dbReference>
<sequence length="321" mass="36656">MVGKDVDVNNFLRSYDFVNPYEQVIKVSSHDVLAYVTPWNSKGYEKAEFFANKFTIIAPVWFQLKPFAYEIIGYQDFDRKWIEKVKAVKDDVKFAPRVIFEDWGAGDYQRMLSIDKNRIDCIRTLRAFVKTNAFDGLTLEVWMQHFGTSQNILIDFLIELAKGLHADGKILILPIPPSVYKGNLEGRFGKTHFDMLVNYIDFFSLMTYDYSNPSAPGENAPISWATQCVKNLVPDENGGKHPSTKRAKILLGVNFYGYDYEPAKRQGRAVLSHEDDSQVNHSLFFPTAYSVARRVAIAEELGVGLSIWEIGQGFDSLFEQL</sequence>
<reference evidence="4 5" key="2">
    <citation type="submission" date="2018-11" db="EMBL/GenBank/DDBJ databases">
        <authorList>
            <consortium name="Pathogen Informatics"/>
        </authorList>
    </citation>
    <scope>NUCLEOTIDE SEQUENCE [LARGE SCALE GENOMIC DNA]</scope>
</reference>
<name>A0A0R3X8D6_HYDTA</name>
<dbReference type="PANTHER" id="PTHR46066">
    <property type="entry name" value="CHITINASE DOMAIN-CONTAINING PROTEIN 1 FAMILY MEMBER"/>
    <property type="match status" value="1"/>
</dbReference>
<evidence type="ECO:0000256" key="1">
    <source>
        <dbReference type="ARBA" id="ARBA00009336"/>
    </source>
</evidence>
<proteinExistence type="inferred from homology"/>
<reference evidence="6" key="1">
    <citation type="submission" date="2017-02" db="UniProtKB">
        <authorList>
            <consortium name="WormBaseParasite"/>
        </authorList>
    </citation>
    <scope>IDENTIFICATION</scope>
</reference>
<dbReference type="GO" id="GO:0012505">
    <property type="term" value="C:endomembrane system"/>
    <property type="evidence" value="ECO:0007669"/>
    <property type="project" value="TreeGrafter"/>
</dbReference>
<protein>
    <recommendedName>
        <fullName evidence="2">Chitinase domain-containing protein 1</fullName>
    </recommendedName>
</protein>
<dbReference type="SMART" id="SM00636">
    <property type="entry name" value="Glyco_18"/>
    <property type="match status" value="1"/>
</dbReference>
<gene>
    <name evidence="4" type="ORF">TTAC_LOCUS9796</name>
</gene>
<dbReference type="WBParaSite" id="TTAC_0000981101-mRNA-1">
    <property type="protein sequence ID" value="TTAC_0000981101-mRNA-1"/>
    <property type="gene ID" value="TTAC_0000981101"/>
</dbReference>
<evidence type="ECO:0000313" key="4">
    <source>
        <dbReference type="EMBL" id="VDM34722.1"/>
    </source>
</evidence>
<dbReference type="GO" id="GO:0008061">
    <property type="term" value="F:chitin binding"/>
    <property type="evidence" value="ECO:0007669"/>
    <property type="project" value="InterPro"/>
</dbReference>
<dbReference type="InterPro" id="IPR001223">
    <property type="entry name" value="Glyco_hydro18_cat"/>
</dbReference>
<dbReference type="PROSITE" id="PS51910">
    <property type="entry name" value="GH18_2"/>
    <property type="match status" value="1"/>
</dbReference>
<evidence type="ECO:0000256" key="2">
    <source>
        <dbReference type="ARBA" id="ARBA00040976"/>
    </source>
</evidence>
<dbReference type="SUPFAM" id="SSF51445">
    <property type="entry name" value="(Trans)glycosidases"/>
    <property type="match status" value="1"/>
</dbReference>
<evidence type="ECO:0000313" key="6">
    <source>
        <dbReference type="WBParaSite" id="TTAC_0000981101-mRNA-1"/>
    </source>
</evidence>
<evidence type="ECO:0000259" key="3">
    <source>
        <dbReference type="PROSITE" id="PS51910"/>
    </source>
</evidence>
<dbReference type="EMBL" id="UYWX01021055">
    <property type="protein sequence ID" value="VDM34722.1"/>
    <property type="molecule type" value="Genomic_DNA"/>
</dbReference>
<accession>A0A0R3X8D6</accession>
<dbReference type="Pfam" id="PF00704">
    <property type="entry name" value="Glyco_hydro_18"/>
    <property type="match status" value="1"/>
</dbReference>
<feature type="domain" description="GH18" evidence="3">
    <location>
        <begin position="30"/>
        <end position="321"/>
    </location>
</feature>
<dbReference type="Proteomes" id="UP000274429">
    <property type="component" value="Unassembled WGS sequence"/>
</dbReference>
<keyword evidence="5" id="KW-1185">Reference proteome</keyword>
<dbReference type="PANTHER" id="PTHR46066:SF2">
    <property type="entry name" value="CHITINASE DOMAIN-CONTAINING PROTEIN 1"/>
    <property type="match status" value="1"/>
</dbReference>
<dbReference type="Gene3D" id="3.20.20.80">
    <property type="entry name" value="Glycosidases"/>
    <property type="match status" value="1"/>
</dbReference>
<dbReference type="GO" id="GO:0070492">
    <property type="term" value="F:oligosaccharide binding"/>
    <property type="evidence" value="ECO:0007669"/>
    <property type="project" value="TreeGrafter"/>
</dbReference>
<dbReference type="GO" id="GO:0005975">
    <property type="term" value="P:carbohydrate metabolic process"/>
    <property type="evidence" value="ECO:0007669"/>
    <property type="project" value="InterPro"/>
</dbReference>
<dbReference type="OrthoDB" id="10254444at2759"/>
<evidence type="ECO:0000313" key="5">
    <source>
        <dbReference type="Proteomes" id="UP000274429"/>
    </source>
</evidence>